<proteinExistence type="predicted"/>
<dbReference type="PATRIC" id="fig|1229276.3.peg.4070"/>
<dbReference type="GO" id="GO:0001046">
    <property type="term" value="F:core promoter sequence-specific DNA binding"/>
    <property type="evidence" value="ECO:0007669"/>
    <property type="project" value="TreeGrafter"/>
</dbReference>
<dbReference type="EMBL" id="JJMU01000074">
    <property type="protein sequence ID" value="KGE12278.1"/>
    <property type="molecule type" value="Genomic_DNA"/>
</dbReference>
<evidence type="ECO:0000313" key="2">
    <source>
        <dbReference type="EMBL" id="KGE12278.1"/>
    </source>
</evidence>
<accession>A0A0B8T0Y8</accession>
<keyword evidence="3" id="KW-1185">Reference proteome</keyword>
<evidence type="ECO:0000313" key="3">
    <source>
        <dbReference type="Proteomes" id="UP000031802"/>
    </source>
</evidence>
<dbReference type="STRING" id="1229276.DI53_3928"/>
<dbReference type="InterPro" id="IPR039060">
    <property type="entry name" value="Antitox_HigA"/>
</dbReference>
<gene>
    <name evidence="2" type="ORF">DI53_3928</name>
</gene>
<comment type="caution">
    <text evidence="2">The sequence shown here is derived from an EMBL/GenBank/DDBJ whole genome shotgun (WGS) entry which is preliminary data.</text>
</comment>
<feature type="domain" description="HTH cro/C1-type" evidence="1">
    <location>
        <begin position="86"/>
        <end position="114"/>
    </location>
</feature>
<reference evidence="3" key="1">
    <citation type="submission" date="2014-04" db="EMBL/GenBank/DDBJ databases">
        <title>Whole-Genome optical mapping and complete genome sequence of Sphingobacterium deserti sp. nov., a new spaces isolated from desert in the west of China.</title>
        <authorList>
            <person name="Teng C."/>
            <person name="Zhou Z."/>
            <person name="Li X."/>
            <person name="Chen M."/>
            <person name="Lin M."/>
            <person name="Wang L."/>
            <person name="Su S."/>
            <person name="Zhang C."/>
            <person name="Zhang W."/>
        </authorList>
    </citation>
    <scope>NUCLEOTIDE SEQUENCE [LARGE SCALE GENOMIC DNA]</scope>
    <source>
        <strain evidence="3">ACCC05744</strain>
    </source>
</reference>
<dbReference type="PROSITE" id="PS50943">
    <property type="entry name" value="HTH_CROC1"/>
    <property type="match status" value="1"/>
</dbReference>
<dbReference type="eggNOG" id="COG5499">
    <property type="taxonomic scope" value="Bacteria"/>
</dbReference>
<dbReference type="RefSeq" id="WP_037503811.1">
    <property type="nucleotide sequence ID" value="NZ_JJMU01000074.1"/>
</dbReference>
<dbReference type="InterPro" id="IPR001387">
    <property type="entry name" value="Cro/C1-type_HTH"/>
</dbReference>
<organism evidence="2 3">
    <name type="scientific">Sphingobacterium deserti</name>
    <dbReference type="NCBI Taxonomy" id="1229276"/>
    <lineage>
        <taxon>Bacteria</taxon>
        <taxon>Pseudomonadati</taxon>
        <taxon>Bacteroidota</taxon>
        <taxon>Sphingobacteriia</taxon>
        <taxon>Sphingobacteriales</taxon>
        <taxon>Sphingobacteriaceae</taxon>
        <taxon>Sphingobacterium</taxon>
    </lineage>
</organism>
<dbReference type="GO" id="GO:0006355">
    <property type="term" value="P:regulation of DNA-templated transcription"/>
    <property type="evidence" value="ECO:0007669"/>
    <property type="project" value="InterPro"/>
</dbReference>
<dbReference type="Proteomes" id="UP000031802">
    <property type="component" value="Unassembled WGS sequence"/>
</dbReference>
<dbReference type="PANTHER" id="PTHR40455:SF1">
    <property type="entry name" value="ANTITOXIN HIGA"/>
    <property type="match status" value="1"/>
</dbReference>
<reference evidence="2 3" key="2">
    <citation type="journal article" date="2015" name="PLoS ONE">
        <title>Whole-Genome Optical Mapping and Finished Genome Sequence of Sphingobacterium deserti sp. nov., a New Species Isolated from the Western Desert of China.</title>
        <authorList>
            <person name="Teng C."/>
            <person name="Zhou Z."/>
            <person name="Molnar I."/>
            <person name="Li X."/>
            <person name="Tang R."/>
            <person name="Chen M."/>
            <person name="Wang L."/>
            <person name="Su S."/>
            <person name="Zhang W."/>
            <person name="Lin M."/>
        </authorList>
    </citation>
    <scope>NUCLEOTIDE SEQUENCE [LARGE SCALE GENOMIC DNA]</scope>
    <source>
        <strain evidence="3">ACCC05744</strain>
    </source>
</reference>
<dbReference type="OrthoDB" id="9796786at2"/>
<name>A0A0B8T0Y8_9SPHI</name>
<protein>
    <submittedName>
        <fullName evidence="2">Transcriptional regulator, XRE family</fullName>
    </submittedName>
</protein>
<dbReference type="AlphaFoldDB" id="A0A0B8T0Y8"/>
<sequence>MLKPIKSEQQYESYLERIYVLMKTDLKEDSNESDEVEILSILIKNYEDTHYVVDKPNPLDAIRFRLDQMGKTESFLSKILGASRKSEIFSGKRKLNLPQIRKLSNELNISADVLVQEY</sequence>
<dbReference type="PANTHER" id="PTHR40455">
    <property type="entry name" value="ANTITOXIN HIGA"/>
    <property type="match status" value="1"/>
</dbReference>
<evidence type="ECO:0000259" key="1">
    <source>
        <dbReference type="PROSITE" id="PS50943"/>
    </source>
</evidence>